<dbReference type="NCBIfam" id="NF008102">
    <property type="entry name" value="PRK10847.1"/>
    <property type="match status" value="1"/>
</dbReference>
<evidence type="ECO:0000313" key="10">
    <source>
        <dbReference type="Proteomes" id="UP000179037"/>
    </source>
</evidence>
<evidence type="ECO:0000256" key="5">
    <source>
        <dbReference type="ARBA" id="ARBA00022989"/>
    </source>
</evidence>
<evidence type="ECO:0000256" key="1">
    <source>
        <dbReference type="ARBA" id="ARBA00004651"/>
    </source>
</evidence>
<comment type="subcellular location">
    <subcellularLocation>
        <location evidence="1 7">Cell membrane</location>
        <topology evidence="1 7">Multi-pass membrane protein</topology>
    </subcellularLocation>
</comment>
<evidence type="ECO:0000256" key="2">
    <source>
        <dbReference type="ARBA" id="ARBA00010792"/>
    </source>
</evidence>
<feature type="transmembrane region" description="Helical" evidence="7">
    <location>
        <begin position="154"/>
        <end position="176"/>
    </location>
</feature>
<accession>A0A1F6U2U1</accession>
<feature type="transmembrane region" description="Helical" evidence="7">
    <location>
        <begin position="188"/>
        <end position="206"/>
    </location>
</feature>
<feature type="domain" description="VTT" evidence="8">
    <location>
        <begin position="50"/>
        <end position="174"/>
    </location>
</feature>
<sequence length="211" mass="23829">MEIIAQVIDIFLHLDHYLGAFVREYGSWIYLLLFLIVFAETGLVIMPLLPGDSLLFVTGTLAAAGGMDVTWIIVILISAAICGDNTNYWVGHHLGPKVFRRHDARFLNPRHLERAQEFYARHGAKAVMIGRFLPIIRTFVPFVAGIGRMPYLRFFSFSILGTLLWVLSFVLAGYFFGNIPVVKRNLTFMILAIIVVSLLPGAIGYWRSRRA</sequence>
<organism evidence="9 10">
    <name type="scientific">Candidatus Muproteobacteria bacterium RIFCSPLOWO2_01_FULL_60_18</name>
    <dbReference type="NCBI Taxonomy" id="1817768"/>
    <lineage>
        <taxon>Bacteria</taxon>
        <taxon>Pseudomonadati</taxon>
        <taxon>Pseudomonadota</taxon>
        <taxon>Candidatus Muproteobacteria</taxon>
    </lineage>
</organism>
<dbReference type="STRING" id="1817768.A3A87_00275"/>
<feature type="transmembrane region" description="Helical" evidence="7">
    <location>
        <begin position="28"/>
        <end position="49"/>
    </location>
</feature>
<dbReference type="Pfam" id="PF09335">
    <property type="entry name" value="VTT_dom"/>
    <property type="match status" value="1"/>
</dbReference>
<dbReference type="PANTHER" id="PTHR30353">
    <property type="entry name" value="INNER MEMBRANE PROTEIN DEDA-RELATED"/>
    <property type="match status" value="1"/>
</dbReference>
<dbReference type="InterPro" id="IPR032816">
    <property type="entry name" value="VTT_dom"/>
</dbReference>
<evidence type="ECO:0000259" key="8">
    <source>
        <dbReference type="Pfam" id="PF09335"/>
    </source>
</evidence>
<keyword evidence="3 7" id="KW-1003">Cell membrane</keyword>
<evidence type="ECO:0000256" key="7">
    <source>
        <dbReference type="RuleBase" id="RU367016"/>
    </source>
</evidence>
<evidence type="ECO:0000256" key="4">
    <source>
        <dbReference type="ARBA" id="ARBA00022692"/>
    </source>
</evidence>
<name>A0A1F6U2U1_9PROT</name>
<dbReference type="EMBL" id="MFTC01000035">
    <property type="protein sequence ID" value="OGI51660.1"/>
    <property type="molecule type" value="Genomic_DNA"/>
</dbReference>
<gene>
    <name evidence="9" type="ORF">A3A87_00275</name>
</gene>
<dbReference type="PANTHER" id="PTHR30353:SF0">
    <property type="entry name" value="TRANSMEMBRANE PROTEIN"/>
    <property type="match status" value="1"/>
</dbReference>
<comment type="similarity">
    <text evidence="2 7">Belongs to the DedA family.</text>
</comment>
<dbReference type="GO" id="GO:0005886">
    <property type="term" value="C:plasma membrane"/>
    <property type="evidence" value="ECO:0007669"/>
    <property type="project" value="UniProtKB-SubCell"/>
</dbReference>
<dbReference type="InterPro" id="IPR032818">
    <property type="entry name" value="DedA-like"/>
</dbReference>
<evidence type="ECO:0000256" key="6">
    <source>
        <dbReference type="ARBA" id="ARBA00023136"/>
    </source>
</evidence>
<protein>
    <recommendedName>
        <fullName evidence="8">VTT domain-containing protein</fullName>
    </recommendedName>
</protein>
<keyword evidence="4 7" id="KW-0812">Transmembrane</keyword>
<proteinExistence type="inferred from homology"/>
<dbReference type="AlphaFoldDB" id="A0A1F6U2U1"/>
<feature type="transmembrane region" description="Helical" evidence="7">
    <location>
        <begin position="61"/>
        <end position="81"/>
    </location>
</feature>
<comment type="caution">
    <text evidence="9">The sequence shown here is derived from an EMBL/GenBank/DDBJ whole genome shotgun (WGS) entry which is preliminary data.</text>
</comment>
<evidence type="ECO:0000256" key="3">
    <source>
        <dbReference type="ARBA" id="ARBA00022475"/>
    </source>
</evidence>
<evidence type="ECO:0000313" key="9">
    <source>
        <dbReference type="EMBL" id="OGI51660.1"/>
    </source>
</evidence>
<keyword evidence="6 7" id="KW-0472">Membrane</keyword>
<keyword evidence="5 7" id="KW-1133">Transmembrane helix</keyword>
<dbReference type="Proteomes" id="UP000179037">
    <property type="component" value="Unassembled WGS sequence"/>
</dbReference>
<dbReference type="InterPro" id="IPR058127">
    <property type="entry name" value="DedA"/>
</dbReference>
<reference evidence="9 10" key="1">
    <citation type="journal article" date="2016" name="Nat. Commun.">
        <title>Thousands of microbial genomes shed light on interconnected biogeochemical processes in an aquifer system.</title>
        <authorList>
            <person name="Anantharaman K."/>
            <person name="Brown C.T."/>
            <person name="Hug L.A."/>
            <person name="Sharon I."/>
            <person name="Castelle C.J."/>
            <person name="Probst A.J."/>
            <person name="Thomas B.C."/>
            <person name="Singh A."/>
            <person name="Wilkins M.J."/>
            <person name="Karaoz U."/>
            <person name="Brodie E.L."/>
            <person name="Williams K.H."/>
            <person name="Hubbard S.S."/>
            <person name="Banfield J.F."/>
        </authorList>
    </citation>
    <scope>NUCLEOTIDE SEQUENCE [LARGE SCALE GENOMIC DNA]</scope>
</reference>